<dbReference type="AlphaFoldDB" id="A0AA97H2N9"/>
<evidence type="ECO:0000313" key="2">
    <source>
        <dbReference type="Proteomes" id="UP001300604"/>
    </source>
</evidence>
<reference evidence="1" key="1">
    <citation type="submission" date="2023-09" db="EMBL/GenBank/DDBJ databases">
        <authorList>
            <person name="Zeng C."/>
        </authorList>
    </citation>
    <scope>NUCLEOTIDE SEQUENCE</scope>
    <source>
        <strain evidence="1">ZCY20-5</strain>
    </source>
</reference>
<accession>A0AA97H2N9</accession>
<sequence length="69" mass="8072">MFWLRGVDHMKKNAADPKRIAAAEQAMKDFRIEAKRRKAEVKAGKMAERDFIGWLLEQRGIIDELKQDD</sequence>
<protein>
    <submittedName>
        <fullName evidence="1">Uncharacterized protein</fullName>
    </submittedName>
</protein>
<gene>
    <name evidence="1" type="ORF">PXC00_00850</name>
</gene>
<dbReference type="RefSeq" id="WP_316935039.1">
    <property type="nucleotide sequence ID" value="NZ_CP135996.1"/>
</dbReference>
<dbReference type="Proteomes" id="UP001300604">
    <property type="component" value="Chromosome"/>
</dbReference>
<name>A0AA97H2N9_9FIRM</name>
<organism evidence="1 2">
    <name type="scientific">Caproicibacterium argilliputei</name>
    <dbReference type="NCBI Taxonomy" id="3030016"/>
    <lineage>
        <taxon>Bacteria</taxon>
        <taxon>Bacillati</taxon>
        <taxon>Bacillota</taxon>
        <taxon>Clostridia</taxon>
        <taxon>Eubacteriales</taxon>
        <taxon>Oscillospiraceae</taxon>
        <taxon>Caproicibacterium</taxon>
    </lineage>
</organism>
<proteinExistence type="predicted"/>
<dbReference type="KEGG" id="carl:PXC00_00850"/>
<evidence type="ECO:0000313" key="1">
    <source>
        <dbReference type="EMBL" id="WOC32447.1"/>
    </source>
</evidence>
<dbReference type="EMBL" id="CP135996">
    <property type="protein sequence ID" value="WOC32447.1"/>
    <property type="molecule type" value="Genomic_DNA"/>
</dbReference>
<keyword evidence="2" id="KW-1185">Reference proteome</keyword>
<reference evidence="1" key="2">
    <citation type="submission" date="2024-06" db="EMBL/GenBank/DDBJ databases">
        <title>Caproicibacterium argilliputei sp. nov, a novel caproic acid producing anaerobic bacterium isolated from pit mud.</title>
        <authorList>
            <person name="Xia S."/>
        </authorList>
    </citation>
    <scope>NUCLEOTIDE SEQUENCE</scope>
    <source>
        <strain evidence="1">ZCY20-5</strain>
    </source>
</reference>